<comment type="caution">
    <text evidence="1">The sequence shown here is derived from an EMBL/GenBank/DDBJ whole genome shotgun (WGS) entry which is preliminary data.</text>
</comment>
<dbReference type="AlphaFoldDB" id="A0A3A8EZ02"/>
<dbReference type="PANTHER" id="PTHR18901:SF38">
    <property type="entry name" value="PSEUDOURIDINE-5'-PHOSPHATASE"/>
    <property type="match status" value="1"/>
</dbReference>
<dbReference type="InterPro" id="IPR006439">
    <property type="entry name" value="HAD-SF_hydro_IA"/>
</dbReference>
<proteinExistence type="predicted"/>
<dbReference type="Gene3D" id="1.10.150.240">
    <property type="entry name" value="Putative phosphatase, domain 2"/>
    <property type="match status" value="1"/>
</dbReference>
<gene>
    <name evidence="1" type="ORF">D7V32_02440</name>
</gene>
<dbReference type="SFLD" id="SFLDS00003">
    <property type="entry name" value="Haloacid_Dehalogenase"/>
    <property type="match status" value="1"/>
</dbReference>
<dbReference type="GO" id="GO:0016791">
    <property type="term" value="F:phosphatase activity"/>
    <property type="evidence" value="ECO:0007669"/>
    <property type="project" value="TreeGrafter"/>
</dbReference>
<dbReference type="InterPro" id="IPR023214">
    <property type="entry name" value="HAD_sf"/>
</dbReference>
<name>A0A3A8EZ02_9GAMM</name>
<dbReference type="SFLD" id="SFLDG01129">
    <property type="entry name" value="C1.5:_HAD__Beta-PGM__Phosphata"/>
    <property type="match status" value="1"/>
</dbReference>
<dbReference type="NCBIfam" id="TIGR01509">
    <property type="entry name" value="HAD-SF-IA-v3"/>
    <property type="match status" value="1"/>
</dbReference>
<dbReference type="InterPro" id="IPR036412">
    <property type="entry name" value="HAD-like_sf"/>
</dbReference>
<dbReference type="SUPFAM" id="SSF56784">
    <property type="entry name" value="HAD-like"/>
    <property type="match status" value="1"/>
</dbReference>
<protein>
    <submittedName>
        <fullName evidence="1">HAD family phosphatase</fullName>
    </submittedName>
</protein>
<dbReference type="PRINTS" id="PR00413">
    <property type="entry name" value="HADHALOGNASE"/>
</dbReference>
<dbReference type="InterPro" id="IPR023198">
    <property type="entry name" value="PGP-like_dom2"/>
</dbReference>
<dbReference type="CDD" id="cd07505">
    <property type="entry name" value="HAD_BPGM-like"/>
    <property type="match status" value="1"/>
</dbReference>
<dbReference type="RefSeq" id="WP_120401341.1">
    <property type="nucleotide sequence ID" value="NZ_RAXV01000003.1"/>
</dbReference>
<accession>A0A3A8EZ02</accession>
<reference evidence="1 2" key="1">
    <citation type="submission" date="2018-09" db="EMBL/GenBank/DDBJ databases">
        <title>The draft genome of Acinetobacter spp. strains.</title>
        <authorList>
            <person name="Qin J."/>
            <person name="Feng Y."/>
            <person name="Zong Z."/>
        </authorList>
    </citation>
    <scope>NUCLEOTIDE SEQUENCE [LARGE SCALE GENOMIC DNA]</scope>
    <source>
        <strain evidence="1 2">WCHAc060012</strain>
    </source>
</reference>
<evidence type="ECO:0000313" key="2">
    <source>
        <dbReference type="Proteomes" id="UP000282388"/>
    </source>
</evidence>
<dbReference type="OrthoDB" id="9776368at2"/>
<dbReference type="Gene3D" id="3.40.50.1000">
    <property type="entry name" value="HAD superfamily/HAD-like"/>
    <property type="match status" value="1"/>
</dbReference>
<dbReference type="InterPro" id="IPR041492">
    <property type="entry name" value="HAD_2"/>
</dbReference>
<dbReference type="EMBL" id="RAXV01000003">
    <property type="protein sequence ID" value="RKG33683.1"/>
    <property type="molecule type" value="Genomic_DNA"/>
</dbReference>
<dbReference type="Proteomes" id="UP000282388">
    <property type="component" value="Unassembled WGS sequence"/>
</dbReference>
<dbReference type="PANTHER" id="PTHR18901">
    <property type="entry name" value="2-DEOXYGLUCOSE-6-PHOSPHATE PHOSPHATASE 2"/>
    <property type="match status" value="1"/>
</dbReference>
<organism evidence="1 2">
    <name type="scientific">Acinetobacter tianfuensis</name>
    <dbReference type="NCBI Taxonomy" id="2419603"/>
    <lineage>
        <taxon>Bacteria</taxon>
        <taxon>Pseudomonadati</taxon>
        <taxon>Pseudomonadota</taxon>
        <taxon>Gammaproteobacteria</taxon>
        <taxon>Moraxellales</taxon>
        <taxon>Moraxellaceae</taxon>
        <taxon>Acinetobacter</taxon>
    </lineage>
</organism>
<sequence>MLQGKKLICFDLDGTLIDSVGIWNQVDAALILELANVIEHEIEIQHERDRQLKIFHHLPDPYLAYCSFLMQKYAFPLSAEAVKARRYQISREFLDHAVQPKAYVRELIQLLKQHGLLLALTTTTSLFNIERYQQYNANVNSAIDFTHDFDLILTRGNVKHIKPHPEIYLTAMQHFQLQPEECLIVEDSLIGIEAAVFAGIDAVAIYDEYSAAEQEQIQSKARFYVQNFIEFSNLAKLGPPT</sequence>
<keyword evidence="2" id="KW-1185">Reference proteome</keyword>
<dbReference type="Pfam" id="PF13419">
    <property type="entry name" value="HAD_2"/>
    <property type="match status" value="1"/>
</dbReference>
<evidence type="ECO:0000313" key="1">
    <source>
        <dbReference type="EMBL" id="RKG33683.1"/>
    </source>
</evidence>